<keyword evidence="1" id="KW-0472">Membrane</keyword>
<proteinExistence type="predicted"/>
<feature type="transmembrane region" description="Helical" evidence="1">
    <location>
        <begin position="7"/>
        <end position="27"/>
    </location>
</feature>
<dbReference type="RefSeq" id="WP_117621073.1">
    <property type="nucleotide sequence ID" value="NZ_QRQF01000003.1"/>
</dbReference>
<feature type="transmembrane region" description="Helical" evidence="1">
    <location>
        <begin position="111"/>
        <end position="130"/>
    </location>
</feature>
<feature type="transmembrane region" description="Helical" evidence="1">
    <location>
        <begin position="62"/>
        <end position="82"/>
    </location>
</feature>
<feature type="transmembrane region" description="Helical" evidence="1">
    <location>
        <begin position="188"/>
        <end position="207"/>
    </location>
</feature>
<name>A0A3E4UFX2_9FIRM</name>
<keyword evidence="1" id="KW-1133">Transmembrane helix</keyword>
<dbReference type="AlphaFoldDB" id="A0A3E4UFX2"/>
<comment type="caution">
    <text evidence="2">The sequence shown here is derived from an EMBL/GenBank/DDBJ whole genome shotgun (WGS) entry which is preliminary data.</text>
</comment>
<feature type="transmembrane region" description="Helical" evidence="1">
    <location>
        <begin position="136"/>
        <end position="154"/>
    </location>
</feature>
<dbReference type="EMBL" id="QSSQ01000002">
    <property type="protein sequence ID" value="RGM07949.1"/>
    <property type="molecule type" value="Genomic_DNA"/>
</dbReference>
<evidence type="ECO:0000313" key="2">
    <source>
        <dbReference type="EMBL" id="RGM07949.1"/>
    </source>
</evidence>
<evidence type="ECO:0000313" key="3">
    <source>
        <dbReference type="Proteomes" id="UP000261257"/>
    </source>
</evidence>
<accession>A0A3E4UFX2</accession>
<feature type="transmembrane region" description="Helical" evidence="1">
    <location>
        <begin position="88"/>
        <end position="104"/>
    </location>
</feature>
<feature type="transmembrane region" description="Helical" evidence="1">
    <location>
        <begin position="166"/>
        <end position="182"/>
    </location>
</feature>
<reference evidence="2 3" key="1">
    <citation type="submission" date="2018-08" db="EMBL/GenBank/DDBJ databases">
        <title>A genome reference for cultivated species of the human gut microbiota.</title>
        <authorList>
            <person name="Zou Y."/>
            <person name="Xue W."/>
            <person name="Luo G."/>
        </authorList>
    </citation>
    <scope>NUCLEOTIDE SEQUENCE [LARGE SCALE GENOMIC DNA]</scope>
    <source>
        <strain evidence="2 3">TF05-11AC</strain>
    </source>
</reference>
<feature type="transmembrane region" description="Helical" evidence="1">
    <location>
        <begin position="214"/>
        <end position="237"/>
    </location>
</feature>
<feature type="transmembrane region" description="Helical" evidence="1">
    <location>
        <begin position="33"/>
        <end position="50"/>
    </location>
</feature>
<organism evidence="2 3">
    <name type="scientific">Hungatella hathewayi</name>
    <dbReference type="NCBI Taxonomy" id="154046"/>
    <lineage>
        <taxon>Bacteria</taxon>
        <taxon>Bacillati</taxon>
        <taxon>Bacillota</taxon>
        <taxon>Clostridia</taxon>
        <taxon>Lachnospirales</taxon>
        <taxon>Lachnospiraceae</taxon>
        <taxon>Hungatella</taxon>
    </lineage>
</organism>
<evidence type="ECO:0008006" key="4">
    <source>
        <dbReference type="Google" id="ProtNLM"/>
    </source>
</evidence>
<dbReference type="Proteomes" id="UP000261257">
    <property type="component" value="Unassembled WGS sequence"/>
</dbReference>
<evidence type="ECO:0000256" key="1">
    <source>
        <dbReference type="SAM" id="Phobius"/>
    </source>
</evidence>
<protein>
    <recommendedName>
        <fullName evidence="4">O-antigen ligase domain-containing protein</fullName>
    </recommendedName>
</protein>
<feature type="transmembrane region" description="Helical" evidence="1">
    <location>
        <begin position="281"/>
        <end position="303"/>
    </location>
</feature>
<sequence>MNSILYTSLMAIIWFFNLFNNTGLGATYHTTEIARWIVYGMVIAVMLVRYKKVGKFRIKRRYFYTFGLFALFFVTVVFFHGYGMSSLNYLWAYLLIFLIGKVSVEEKTMRLTSLCFGFLGGFVLVVYNYGNILAGWNSNTIGMLGFNSFLVFLIPYFKTDKTRDKIFLTAVATGYSFLIYPTDSRSCILFATVGILFALSIIPEVMLTGERNIIFWLLVPLSISIIVVLVSPTAIAYQLNLWSLEYFQKPFFNGRDHIWQYGFQSLSQHMITGTGNLNGGYWHNSAITCLTAFGVIGFCLWIHSLKAILIQGMNYKQDSIVIGSMVAFLLIYIQQSVELGLLALNPNLMPYMMLGILIGRIKYLNEKRVDS</sequence>
<keyword evidence="1" id="KW-0812">Transmembrane</keyword>
<feature type="transmembrane region" description="Helical" evidence="1">
    <location>
        <begin position="315"/>
        <end position="333"/>
    </location>
</feature>
<gene>
    <name evidence="2" type="ORF">DXC39_05625</name>
</gene>